<evidence type="ECO:0000256" key="6">
    <source>
        <dbReference type="ARBA" id="ARBA00022705"/>
    </source>
</evidence>
<organism evidence="12">
    <name type="scientific">Schistocephalus solidus</name>
    <name type="common">Tapeworm</name>
    <dbReference type="NCBI Taxonomy" id="70667"/>
    <lineage>
        <taxon>Eukaryota</taxon>
        <taxon>Metazoa</taxon>
        <taxon>Spiralia</taxon>
        <taxon>Lophotrochozoa</taxon>
        <taxon>Platyhelminthes</taxon>
        <taxon>Cestoda</taxon>
        <taxon>Eucestoda</taxon>
        <taxon>Diphyllobothriidea</taxon>
        <taxon>Diphyllobothriidae</taxon>
        <taxon>Schistocephalus</taxon>
    </lineage>
</organism>
<keyword evidence="11" id="KW-1185">Reference proteome</keyword>
<evidence type="ECO:0000256" key="2">
    <source>
        <dbReference type="ARBA" id="ARBA00022478"/>
    </source>
</evidence>
<keyword evidence="8" id="KW-0804">Transcription</keyword>
<keyword evidence="4 9" id="KW-0808">Transferase</keyword>
<evidence type="ECO:0000256" key="8">
    <source>
        <dbReference type="ARBA" id="ARBA00023163"/>
    </source>
</evidence>
<dbReference type="CDD" id="cd04860">
    <property type="entry name" value="AE_Prim_S"/>
    <property type="match status" value="1"/>
</dbReference>
<reference evidence="12" key="1">
    <citation type="submission" date="2016-06" db="UniProtKB">
        <authorList>
            <consortium name="WormBaseParasite"/>
        </authorList>
    </citation>
    <scope>IDENTIFICATION</scope>
</reference>
<keyword evidence="3 9" id="KW-0639">Primosome</keyword>
<dbReference type="InterPro" id="IPR014052">
    <property type="entry name" value="DNA_primase_ssu_euk/arc"/>
</dbReference>
<comment type="similarity">
    <text evidence="1 9">Belongs to the eukaryotic-type primase small subunit family.</text>
</comment>
<keyword evidence="5" id="KW-0548">Nucleotidyltransferase</keyword>
<dbReference type="GO" id="GO:0006269">
    <property type="term" value="P:DNA replication, synthesis of primer"/>
    <property type="evidence" value="ECO:0007669"/>
    <property type="project" value="UniProtKB-KW"/>
</dbReference>
<dbReference type="InterPro" id="IPR002755">
    <property type="entry name" value="DNA_primase_S"/>
</dbReference>
<dbReference type="Proteomes" id="UP000275846">
    <property type="component" value="Unassembled WGS sequence"/>
</dbReference>
<evidence type="ECO:0000256" key="7">
    <source>
        <dbReference type="ARBA" id="ARBA00022723"/>
    </source>
</evidence>
<dbReference type="GO" id="GO:0046872">
    <property type="term" value="F:metal ion binding"/>
    <property type="evidence" value="ECO:0007669"/>
    <property type="project" value="UniProtKB-KW"/>
</dbReference>
<dbReference type="GO" id="GO:0005658">
    <property type="term" value="C:alpha DNA polymerase:primase complex"/>
    <property type="evidence" value="ECO:0007669"/>
    <property type="project" value="UniProtKB-ARBA"/>
</dbReference>
<proteinExistence type="inferred from homology"/>
<evidence type="ECO:0000256" key="1">
    <source>
        <dbReference type="ARBA" id="ARBA00009762"/>
    </source>
</evidence>
<keyword evidence="6 9" id="KW-0235">DNA replication</keyword>
<dbReference type="OrthoDB" id="19606at2759"/>
<dbReference type="Pfam" id="PF01896">
    <property type="entry name" value="DNA_primase_S"/>
    <property type="match status" value="1"/>
</dbReference>
<accession>A0A183SMS9</accession>
<keyword evidence="7" id="KW-0479">Metal-binding</keyword>
<dbReference type="WBParaSite" id="SSLN_0000570601-mRNA-1">
    <property type="protein sequence ID" value="SSLN_0000570601-mRNA-1"/>
    <property type="gene ID" value="SSLN_0000570601"/>
</dbReference>
<dbReference type="Gene3D" id="3.90.920.10">
    <property type="entry name" value="DNA primase, PRIM domain"/>
    <property type="match status" value="1"/>
</dbReference>
<dbReference type="AlphaFoldDB" id="A0A183SMS9"/>
<evidence type="ECO:0000313" key="10">
    <source>
        <dbReference type="EMBL" id="VDL91912.1"/>
    </source>
</evidence>
<dbReference type="GO" id="GO:0003899">
    <property type="term" value="F:DNA-directed RNA polymerase activity"/>
    <property type="evidence" value="ECO:0007669"/>
    <property type="project" value="InterPro"/>
</dbReference>
<evidence type="ECO:0000313" key="11">
    <source>
        <dbReference type="Proteomes" id="UP000275846"/>
    </source>
</evidence>
<evidence type="ECO:0000256" key="5">
    <source>
        <dbReference type="ARBA" id="ARBA00022695"/>
    </source>
</evidence>
<keyword evidence="2 9" id="KW-0240">DNA-directed RNA polymerase</keyword>
<evidence type="ECO:0000256" key="4">
    <source>
        <dbReference type="ARBA" id="ARBA00022679"/>
    </source>
</evidence>
<evidence type="ECO:0000256" key="9">
    <source>
        <dbReference type="RuleBase" id="RU003514"/>
    </source>
</evidence>
<dbReference type="EC" id="2.7.7.-" evidence="9"/>
<reference evidence="10 11" key="2">
    <citation type="submission" date="2018-11" db="EMBL/GenBank/DDBJ databases">
        <authorList>
            <consortium name="Pathogen Informatics"/>
        </authorList>
    </citation>
    <scope>NUCLEOTIDE SEQUENCE [LARGE SCALE GENOMIC DNA]</scope>
    <source>
        <strain evidence="10 11">NST_G2</strain>
    </source>
</reference>
<dbReference type="STRING" id="70667.A0A183SMS9"/>
<protein>
    <recommendedName>
        <fullName evidence="9">DNA primase</fullName>
        <ecNumber evidence="9">2.7.7.-</ecNumber>
    </recommendedName>
</protein>
<dbReference type="PANTHER" id="PTHR10536">
    <property type="entry name" value="DNA PRIMASE SMALL SUBUNIT"/>
    <property type="match status" value="1"/>
</dbReference>
<name>A0A183SMS9_SCHSO</name>
<evidence type="ECO:0000313" key="12">
    <source>
        <dbReference type="WBParaSite" id="SSLN_0000570601-mRNA-1"/>
    </source>
</evidence>
<dbReference type="EMBL" id="UYSU01033290">
    <property type="protein sequence ID" value="VDL91912.1"/>
    <property type="molecule type" value="Genomic_DNA"/>
</dbReference>
<sequence>MGGLAGQMSVLLRCYSVMLSSCVHNIFILLYCPFLQPEWKELVFDIDLTDYDDVRFCCGSQNPNSSSALCPRCWVLAKCAVLCLDRALREDFGFEHLLWVFSGRRGVHCWVCDSTARYLDSTSRTAVVDYLSLVTADSRKTKSIQRDSNAVESLLHPSVDAAFEILQPFFADFVSDSRGQGLLSHPDRIKRILSFLPPDLAAEHDSLEEMWLKETEESHGGFDVSLKRWNTLRRFLSDRGRSNVIKDIVINTIYPRLDAHVTTGINHLLKSPFCVHPKTGFVCVPFDPRKLEEFDPMSVPKLGDLIGQLASSRNEDGGERHLLAYKHTAIRPAIEMFEQFVSRVSSPSTDVGGGDSKAEVVNFASVRPVVA</sequence>
<gene>
    <name evidence="10" type="ORF">SSLN_LOCUS5527</name>
</gene>
<dbReference type="SUPFAM" id="SSF56747">
    <property type="entry name" value="Prim-pol domain"/>
    <property type="match status" value="1"/>
</dbReference>
<evidence type="ECO:0000256" key="3">
    <source>
        <dbReference type="ARBA" id="ARBA00022515"/>
    </source>
</evidence>